<feature type="transmembrane region" description="Helical" evidence="3">
    <location>
        <begin position="1094"/>
        <end position="1113"/>
    </location>
</feature>
<feature type="compositionally biased region" description="Polar residues" evidence="2">
    <location>
        <begin position="153"/>
        <end position="164"/>
    </location>
</feature>
<evidence type="ECO:0000313" key="6">
    <source>
        <dbReference type="Proteomes" id="UP000059188"/>
    </source>
</evidence>
<dbReference type="PROSITE" id="PS00028">
    <property type="entry name" value="ZINC_FINGER_C2H2_1"/>
    <property type="match status" value="1"/>
</dbReference>
<feature type="compositionally biased region" description="Acidic residues" evidence="2">
    <location>
        <begin position="127"/>
        <end position="152"/>
    </location>
</feature>
<feature type="transmembrane region" description="Helical" evidence="3">
    <location>
        <begin position="1056"/>
        <end position="1082"/>
    </location>
</feature>
<proteinExistence type="predicted"/>
<dbReference type="InterPro" id="IPR059000">
    <property type="entry name" value="ATPase_P-type_domA"/>
</dbReference>
<keyword evidence="3" id="KW-1133">Transmembrane helix</keyword>
<dbReference type="EMBL" id="LN679148">
    <property type="protein sequence ID" value="CEL60561.1"/>
    <property type="molecule type" value="Genomic_DNA"/>
</dbReference>
<feature type="domain" description="C2H2-type" evidence="4">
    <location>
        <begin position="6"/>
        <end position="34"/>
    </location>
</feature>
<gene>
    <name evidence="5" type="ORF">RSOLAG1IB_09743</name>
</gene>
<accession>A0A0B7FRJ5</accession>
<keyword evidence="3" id="KW-0812">Transmembrane</keyword>
<feature type="region of interest" description="Disordered" evidence="2">
    <location>
        <begin position="85"/>
        <end position="180"/>
    </location>
</feature>
<dbReference type="Pfam" id="PF18759">
    <property type="entry name" value="Plavaka"/>
    <property type="match status" value="1"/>
</dbReference>
<dbReference type="GO" id="GO:0008270">
    <property type="term" value="F:zinc ion binding"/>
    <property type="evidence" value="ECO:0007669"/>
    <property type="project" value="UniProtKB-KW"/>
</dbReference>
<dbReference type="AlphaFoldDB" id="A0A0B7FRJ5"/>
<keyword evidence="1" id="KW-0862">Zinc</keyword>
<keyword evidence="1" id="KW-0863">Zinc-finger</keyword>
<dbReference type="Gene3D" id="2.70.150.10">
    <property type="entry name" value="Calcium-transporting ATPase, cytoplasmic transduction domain A"/>
    <property type="match status" value="1"/>
</dbReference>
<dbReference type="PROSITE" id="PS50157">
    <property type="entry name" value="ZINC_FINGER_C2H2_2"/>
    <property type="match status" value="2"/>
</dbReference>
<evidence type="ECO:0000259" key="4">
    <source>
        <dbReference type="PROSITE" id="PS50157"/>
    </source>
</evidence>
<keyword evidence="3" id="KW-0472">Membrane</keyword>
<dbReference type="InterPro" id="IPR041078">
    <property type="entry name" value="Plavaka"/>
</dbReference>
<name>A0A0B7FRJ5_THACB</name>
<dbReference type="Gene3D" id="1.20.1110.10">
    <property type="entry name" value="Calcium-transporting ATPase, transmembrane domain"/>
    <property type="match status" value="1"/>
</dbReference>
<keyword evidence="6" id="KW-1185">Reference proteome</keyword>
<dbReference type="Proteomes" id="UP000059188">
    <property type="component" value="Unassembled WGS sequence"/>
</dbReference>
<evidence type="ECO:0000313" key="5">
    <source>
        <dbReference type="EMBL" id="CEL60561.1"/>
    </source>
</evidence>
<reference evidence="5 6" key="1">
    <citation type="submission" date="2014-11" db="EMBL/GenBank/DDBJ databases">
        <authorList>
            <person name="Wibberg Daniel"/>
        </authorList>
    </citation>
    <scope>NUCLEOTIDE SEQUENCE [LARGE SCALE GENOMIC DNA]</scope>
    <source>
        <strain evidence="5">Rhizoctonia solani AG1-IB 7/3/14</strain>
    </source>
</reference>
<dbReference type="SUPFAM" id="SSF81653">
    <property type="entry name" value="Calcium ATPase, transduction domain A"/>
    <property type="match status" value="1"/>
</dbReference>
<dbReference type="PANTHER" id="PTHR42861">
    <property type="entry name" value="CALCIUM-TRANSPORTING ATPASE"/>
    <property type="match status" value="1"/>
</dbReference>
<dbReference type="Pfam" id="PF00122">
    <property type="entry name" value="E1-E2_ATPase"/>
    <property type="match status" value="1"/>
</dbReference>
<sequence>MSDAHYGCPSCPTHFLVADHLYTHWAETHEGAGPSNSPEPTYACQYCPDRFKRHEHLVQHLQKSYECNRRQNAWINQQIRRARVERAGRSTAKSLAVEQNPPRAGDRVGEGGEDQVETLGSHAESESGTDDIDSELETNPDQDSQSDNEEYNEGSQSEANSESSVDVLEGNTFGGIPSPLVSLMEDEVDIEGKALREETDEYGHTVYIQDYPVPTAGEPIRQQTVEEQMPNNYPDIGQLSDSQAFEIAKVLFRSGMSARYRNQFLRMKRLSGLMPWKTSRDMMKDIDKLPRGAGWTVQAMQIEGAEGKKEIVKLWKRNALEIVKQLLRNKRLSKHINFKPHIKWTSLEKTKRIRDEMYTADLMWQLQGEIEDENGTVITIIISSDETKLTTFSGDKKAHPVYITIGNFSKQIQRKTSQRANVLLGYLPVPKLDCEPNQDRRRFHRRDMFHKCMRELLAPLIDACANGGVEVACADGGIRCIYPILASYIADFPEQCRVACCKTNYCPLCTVHPNKKGDLGNSPSRNQRQTINALAEHRDCGSANFERLGLFEVDPFWETYPFVRMDCLMTPDLLHQMHKGVIKDHLTKWAEHLLGKQVMDDCHTSMPEFHGMRHFKNGISSVSQWTGRELKEMAKVLLPIMSDVPNPRAVTAARALLDFLYLAHSSSLTDSELIDMEKALRTFHRNKQIFKDTGAVTTKKGFHGIPKIHMIQHYVHLIKMLGTPDGYNTETSERLHIDFAKMGYRASNKVNATKQMAVYIQRMEAIAMHEEYLEELAQENNDEDGDGDGDDDWDEWFEEEEEVDETDVQIQAVTTARLEEFVNTGPVTTKNTWQEEPESPEIANQGTFFCPLPEVLISNTPTTKSITLERLIQQNGATDIQRSLNLFLRKTNRNVASRSILGPETKVMTWSRVRLLHSPPPFKSSEGPHVDVVRAQPPKVDRFQRLSRPAQYNVVLVPDGESTAHGVHYHCAPQRQYHYDSLRHLIDAINILINQAALTGESLPVNKRTGNQYFFGSNCKQGEAEGVIATGANTFFGGAASLARQDDNTAGHLQNILAQIGSLCLVSISLSFLLKIVALYPGFYYSYRRGLDNILVLPIAMPTVLSITLPVGVR</sequence>
<keyword evidence="1" id="KW-0479">Metal-binding</keyword>
<dbReference type="Gene3D" id="3.30.160.60">
    <property type="entry name" value="Classic Zinc Finger"/>
    <property type="match status" value="1"/>
</dbReference>
<dbReference type="SUPFAM" id="SSF57667">
    <property type="entry name" value="beta-beta-alpha zinc fingers"/>
    <property type="match status" value="1"/>
</dbReference>
<organism evidence="5 6">
    <name type="scientific">Thanatephorus cucumeris (strain AG1-IB / isolate 7/3/14)</name>
    <name type="common">Lettuce bottom rot fungus</name>
    <name type="synonym">Rhizoctonia solani</name>
    <dbReference type="NCBI Taxonomy" id="1108050"/>
    <lineage>
        <taxon>Eukaryota</taxon>
        <taxon>Fungi</taxon>
        <taxon>Dikarya</taxon>
        <taxon>Basidiomycota</taxon>
        <taxon>Agaricomycotina</taxon>
        <taxon>Agaricomycetes</taxon>
        <taxon>Cantharellales</taxon>
        <taxon>Ceratobasidiaceae</taxon>
        <taxon>Rhizoctonia</taxon>
        <taxon>Rhizoctonia solani AG-1</taxon>
    </lineage>
</organism>
<dbReference type="InterPro" id="IPR013087">
    <property type="entry name" value="Znf_C2H2_type"/>
</dbReference>
<dbReference type="OrthoDB" id="2418900at2759"/>
<feature type="domain" description="C2H2-type" evidence="4">
    <location>
        <begin position="42"/>
        <end position="70"/>
    </location>
</feature>
<dbReference type="InterPro" id="IPR036236">
    <property type="entry name" value="Znf_C2H2_sf"/>
</dbReference>
<evidence type="ECO:0000256" key="2">
    <source>
        <dbReference type="SAM" id="MobiDB-lite"/>
    </source>
</evidence>
<evidence type="ECO:0000256" key="3">
    <source>
        <dbReference type="SAM" id="Phobius"/>
    </source>
</evidence>
<protein>
    <submittedName>
        <fullName evidence="5">Plasma membrane ATPase 4</fullName>
    </submittedName>
</protein>
<evidence type="ECO:0000256" key="1">
    <source>
        <dbReference type="PROSITE-ProRule" id="PRU00042"/>
    </source>
</evidence>
<dbReference type="STRING" id="1108050.A0A0B7FRJ5"/>
<dbReference type="InterPro" id="IPR008250">
    <property type="entry name" value="ATPase_P-typ_transduc_dom_A_sf"/>
</dbReference>